<dbReference type="EMBL" id="CP060774">
    <property type="protein sequence ID" value="QQK40935.1"/>
    <property type="molecule type" value="Genomic_DNA"/>
</dbReference>
<dbReference type="VEuPathDB" id="FungiDB:PDIP_76630"/>
<evidence type="ECO:0000313" key="4">
    <source>
        <dbReference type="Proteomes" id="UP000595662"/>
    </source>
</evidence>
<feature type="domain" description="Glycine zipper 2TM" evidence="2">
    <location>
        <begin position="154"/>
        <end position="192"/>
    </location>
</feature>
<dbReference type="PANTHER" id="PTHR37014">
    <property type="entry name" value="EXPRESSION LETHALITY PROTEIN HEL10, PUTATIVE (AFU_ORTHOLOGUE AFUA_1G06580)-RELATED"/>
    <property type="match status" value="1"/>
</dbReference>
<dbReference type="Proteomes" id="UP000595662">
    <property type="component" value="Chromosome 1"/>
</dbReference>
<dbReference type="GO" id="GO:0019867">
    <property type="term" value="C:outer membrane"/>
    <property type="evidence" value="ECO:0007669"/>
    <property type="project" value="InterPro"/>
</dbReference>
<protein>
    <submittedName>
        <fullName evidence="3">Glycine zipper 2TM domain</fullName>
    </submittedName>
</protein>
<sequence length="208" mass="22694">MADPYGTYNSHSTSAPSGFGYYPPEDQPAHGHHQPYGNQGSYYSSGSEQHNPGSEPYLPYPNPTQPYSPQQSSYHLAPKQSESAMERSYTPTGQPDYLGPVTPTGYEHAQDRIPANADYYNDHSADQPRYTPSASPHPPRCLYTDTDWGMDRGLGGSLAGGVAGYYLGHEKEHGLLGAIGGALLGNFLEDKVKDLKKHDDPSEPFESE</sequence>
<name>A0A7T6XH03_PENDI</name>
<dbReference type="RefSeq" id="XP_014531820.2">
    <property type="nucleotide sequence ID" value="XM_014676334.2"/>
</dbReference>
<dbReference type="Pfam" id="PF05433">
    <property type="entry name" value="Rick_17kDa_Anti"/>
    <property type="match status" value="1"/>
</dbReference>
<dbReference type="KEGG" id="pdp:PDIP_76630"/>
<feature type="region of interest" description="Disordered" evidence="1">
    <location>
        <begin position="1"/>
        <end position="138"/>
    </location>
</feature>
<dbReference type="AlphaFoldDB" id="A0A7T6XH03"/>
<accession>A0A7T6XH03</accession>
<organism evidence="3 4">
    <name type="scientific">Penicillium digitatum</name>
    <name type="common">Green mold</name>
    <dbReference type="NCBI Taxonomy" id="36651"/>
    <lineage>
        <taxon>Eukaryota</taxon>
        <taxon>Fungi</taxon>
        <taxon>Dikarya</taxon>
        <taxon>Ascomycota</taxon>
        <taxon>Pezizomycotina</taxon>
        <taxon>Eurotiomycetes</taxon>
        <taxon>Eurotiomycetidae</taxon>
        <taxon>Eurotiales</taxon>
        <taxon>Aspergillaceae</taxon>
        <taxon>Penicillium</taxon>
    </lineage>
</organism>
<gene>
    <name evidence="3" type="ORF">Pdw03_3789</name>
</gene>
<dbReference type="GeneID" id="26235979"/>
<feature type="compositionally biased region" description="Polar residues" evidence="1">
    <location>
        <begin position="7"/>
        <end position="16"/>
    </location>
</feature>
<evidence type="ECO:0000256" key="1">
    <source>
        <dbReference type="SAM" id="MobiDB-lite"/>
    </source>
</evidence>
<dbReference type="PANTHER" id="PTHR37014:SF9">
    <property type="entry name" value="CONSERVED HISTIDINE-RICH PROTEIN (AFU_ORTHOLOGUE AFUA_1G11910)"/>
    <property type="match status" value="1"/>
</dbReference>
<evidence type="ECO:0000313" key="3">
    <source>
        <dbReference type="EMBL" id="QQK40935.1"/>
    </source>
</evidence>
<proteinExistence type="predicted"/>
<evidence type="ECO:0000259" key="2">
    <source>
        <dbReference type="Pfam" id="PF05433"/>
    </source>
</evidence>
<dbReference type="InterPro" id="IPR008816">
    <property type="entry name" value="Gly_zipper_2TM_dom"/>
</dbReference>
<reference evidence="3 4" key="1">
    <citation type="submission" date="2020-08" db="EMBL/GenBank/DDBJ databases">
        <title>The completed genome sequence of the pathogenic ascomycete fungus Penicillium digitatum.</title>
        <authorList>
            <person name="Wang M."/>
        </authorList>
    </citation>
    <scope>NUCLEOTIDE SEQUENCE [LARGE SCALE GENOMIC DNA]</scope>
    <source>
        <strain evidence="3 4">PdW03</strain>
    </source>
</reference>